<keyword evidence="2" id="KW-1185">Reference proteome</keyword>
<dbReference type="STRING" id="1715693.PH7735_03631"/>
<evidence type="ECO:0000313" key="2">
    <source>
        <dbReference type="Proteomes" id="UP000051870"/>
    </source>
</evidence>
<dbReference type="AlphaFoldDB" id="A0A0P1IGK4"/>
<organism evidence="1 2">
    <name type="scientific">Shimia thalassica</name>
    <dbReference type="NCBI Taxonomy" id="1715693"/>
    <lineage>
        <taxon>Bacteria</taxon>
        <taxon>Pseudomonadati</taxon>
        <taxon>Pseudomonadota</taxon>
        <taxon>Alphaproteobacteria</taxon>
        <taxon>Rhodobacterales</taxon>
        <taxon>Roseobacteraceae</taxon>
    </lineage>
</organism>
<name>A0A0P1IGK4_9RHOB</name>
<dbReference type="PROSITE" id="PS51257">
    <property type="entry name" value="PROKAR_LIPOPROTEIN"/>
    <property type="match status" value="1"/>
</dbReference>
<protein>
    <submittedName>
        <fullName evidence="1">Uncharacterized protein</fullName>
    </submittedName>
</protein>
<dbReference type="Proteomes" id="UP000051870">
    <property type="component" value="Unassembled WGS sequence"/>
</dbReference>
<sequence>MRPLLTLTVLSFLAACAEFPDVAQAVSDSAKRAPFPDLIPVDDILIEDAARLDENSDDQLIARVDRLNRRANELRTRPIE</sequence>
<reference evidence="2" key="1">
    <citation type="submission" date="2015-09" db="EMBL/GenBank/DDBJ databases">
        <authorList>
            <person name="Rodrigo-Torres Lidia"/>
            <person name="Arahal R.David."/>
        </authorList>
    </citation>
    <scope>NUCLEOTIDE SEQUENCE [LARGE SCALE GENOMIC DNA]</scope>
    <source>
        <strain evidence="2">CECT 7735</strain>
    </source>
</reference>
<accession>A0A0P1IGK4</accession>
<evidence type="ECO:0000313" key="1">
    <source>
        <dbReference type="EMBL" id="CUK11866.1"/>
    </source>
</evidence>
<gene>
    <name evidence="1" type="ORF">PH7735_03631</name>
</gene>
<dbReference type="RefSeq" id="WP_058312791.1">
    <property type="nucleotide sequence ID" value="NZ_CYTW01000005.1"/>
</dbReference>
<dbReference type="EMBL" id="CYTW01000005">
    <property type="protein sequence ID" value="CUK11866.1"/>
    <property type="molecule type" value="Genomic_DNA"/>
</dbReference>
<dbReference type="GeneID" id="83882607"/>
<proteinExistence type="predicted"/>